<keyword evidence="2" id="KW-0472">Membrane</keyword>
<sequence length="181" mass="18440">MNRIPRPSTAGLLRALREWPGWFTLAAGAVLCVLGWYGVSGEELAARQLPYIASATAPGAALIVAGAVLIAVRRGPGPGEPADRRLDQLYALLVTEAPAAADEGESGPPVGLPDGTLYHRRDCPLVAGKTGAEPLDARAVRERGLSPCPVCDPGPPEAPGPAADPGPADPGPAEPGPRPGE</sequence>
<gene>
    <name evidence="3" type="ORF">GCM10009663_02470</name>
</gene>
<accession>A0ABN1T8R5</accession>
<keyword evidence="2" id="KW-1133">Transmembrane helix</keyword>
<organism evidence="3 4">
    <name type="scientific">Kitasatospora arboriphila</name>
    <dbReference type="NCBI Taxonomy" id="258052"/>
    <lineage>
        <taxon>Bacteria</taxon>
        <taxon>Bacillati</taxon>
        <taxon>Actinomycetota</taxon>
        <taxon>Actinomycetes</taxon>
        <taxon>Kitasatosporales</taxon>
        <taxon>Streptomycetaceae</taxon>
        <taxon>Kitasatospora</taxon>
    </lineage>
</organism>
<dbReference type="RefSeq" id="WP_344621539.1">
    <property type="nucleotide sequence ID" value="NZ_BAAALD010000002.1"/>
</dbReference>
<feature type="compositionally biased region" description="Basic and acidic residues" evidence="1">
    <location>
        <begin position="135"/>
        <end position="144"/>
    </location>
</feature>
<feature type="transmembrane region" description="Helical" evidence="2">
    <location>
        <begin position="21"/>
        <end position="39"/>
    </location>
</feature>
<evidence type="ECO:0008006" key="5">
    <source>
        <dbReference type="Google" id="ProtNLM"/>
    </source>
</evidence>
<proteinExistence type="predicted"/>
<keyword evidence="4" id="KW-1185">Reference proteome</keyword>
<keyword evidence="2" id="KW-0812">Transmembrane</keyword>
<evidence type="ECO:0000313" key="3">
    <source>
        <dbReference type="EMBL" id="GAA1069580.1"/>
    </source>
</evidence>
<evidence type="ECO:0000313" key="4">
    <source>
        <dbReference type="Proteomes" id="UP001499987"/>
    </source>
</evidence>
<reference evidence="3 4" key="1">
    <citation type="journal article" date="2019" name="Int. J. Syst. Evol. Microbiol.">
        <title>The Global Catalogue of Microorganisms (GCM) 10K type strain sequencing project: providing services to taxonomists for standard genome sequencing and annotation.</title>
        <authorList>
            <consortium name="The Broad Institute Genomics Platform"/>
            <consortium name="The Broad Institute Genome Sequencing Center for Infectious Disease"/>
            <person name="Wu L."/>
            <person name="Ma J."/>
        </authorList>
    </citation>
    <scope>NUCLEOTIDE SEQUENCE [LARGE SCALE GENOMIC DNA]</scope>
    <source>
        <strain evidence="3 4">JCM 13002</strain>
    </source>
</reference>
<name>A0ABN1T8R5_9ACTN</name>
<evidence type="ECO:0000256" key="1">
    <source>
        <dbReference type="SAM" id="MobiDB-lite"/>
    </source>
</evidence>
<feature type="compositionally biased region" description="Pro residues" evidence="1">
    <location>
        <begin position="150"/>
        <end position="181"/>
    </location>
</feature>
<dbReference type="EMBL" id="BAAALD010000002">
    <property type="protein sequence ID" value="GAA1069580.1"/>
    <property type="molecule type" value="Genomic_DNA"/>
</dbReference>
<evidence type="ECO:0000256" key="2">
    <source>
        <dbReference type="SAM" id="Phobius"/>
    </source>
</evidence>
<protein>
    <recommendedName>
        <fullName evidence="5">Restriction endonuclease</fullName>
    </recommendedName>
</protein>
<feature type="transmembrane region" description="Helical" evidence="2">
    <location>
        <begin position="51"/>
        <end position="72"/>
    </location>
</feature>
<comment type="caution">
    <text evidence="3">The sequence shown here is derived from an EMBL/GenBank/DDBJ whole genome shotgun (WGS) entry which is preliminary data.</text>
</comment>
<dbReference type="Proteomes" id="UP001499987">
    <property type="component" value="Unassembled WGS sequence"/>
</dbReference>
<feature type="region of interest" description="Disordered" evidence="1">
    <location>
        <begin position="128"/>
        <end position="181"/>
    </location>
</feature>